<dbReference type="GO" id="GO:0008237">
    <property type="term" value="F:metallopeptidase activity"/>
    <property type="evidence" value="ECO:0007669"/>
    <property type="project" value="InterPro"/>
</dbReference>
<evidence type="ECO:0000256" key="2">
    <source>
        <dbReference type="ARBA" id="ARBA00022540"/>
    </source>
</evidence>
<accession>A0A7R9CI03</accession>
<organism evidence="7">
    <name type="scientific">Timema poppense</name>
    <name type="common">Walking stick</name>
    <dbReference type="NCBI Taxonomy" id="170557"/>
    <lineage>
        <taxon>Eukaryota</taxon>
        <taxon>Metazoa</taxon>
        <taxon>Ecdysozoa</taxon>
        <taxon>Arthropoda</taxon>
        <taxon>Hexapoda</taxon>
        <taxon>Insecta</taxon>
        <taxon>Pterygota</taxon>
        <taxon>Neoptera</taxon>
        <taxon>Polyneoptera</taxon>
        <taxon>Phasmatodea</taxon>
        <taxon>Timematodea</taxon>
        <taxon>Timematoidea</taxon>
        <taxon>Timematidae</taxon>
        <taxon>Timema</taxon>
    </lineage>
</organism>
<dbReference type="GO" id="GO:0031369">
    <property type="term" value="F:translation initiation factor binding"/>
    <property type="evidence" value="ECO:0007669"/>
    <property type="project" value="InterPro"/>
</dbReference>
<keyword evidence="2 5" id="KW-0396">Initiation factor</keyword>
<dbReference type="FunFam" id="3.40.140.10:FF:000014">
    <property type="entry name" value="Eukaryotic translation initiation factor 3 subunit F"/>
    <property type="match status" value="1"/>
</dbReference>
<comment type="subcellular location">
    <subcellularLocation>
        <location evidence="5">Cytoplasm</location>
    </subcellularLocation>
</comment>
<dbReference type="Pfam" id="PF13012">
    <property type="entry name" value="MitMem_reg"/>
    <property type="match status" value="1"/>
</dbReference>
<evidence type="ECO:0000256" key="4">
    <source>
        <dbReference type="ARBA" id="ARBA00059951"/>
    </source>
</evidence>
<evidence type="ECO:0000256" key="3">
    <source>
        <dbReference type="ARBA" id="ARBA00022917"/>
    </source>
</evidence>
<dbReference type="GO" id="GO:0001732">
    <property type="term" value="P:formation of cytoplasmic translation initiation complex"/>
    <property type="evidence" value="ECO:0007669"/>
    <property type="project" value="UniProtKB-UniRule"/>
</dbReference>
<dbReference type="PROSITE" id="PS50249">
    <property type="entry name" value="MPN"/>
    <property type="match status" value="1"/>
</dbReference>
<dbReference type="GO" id="GO:0071541">
    <property type="term" value="C:eukaryotic translation initiation factor 3 complex, eIF3m"/>
    <property type="evidence" value="ECO:0007669"/>
    <property type="project" value="TreeGrafter"/>
</dbReference>
<dbReference type="AlphaFoldDB" id="A0A7R9CI03"/>
<evidence type="ECO:0000259" key="6">
    <source>
        <dbReference type="PROSITE" id="PS50249"/>
    </source>
</evidence>
<evidence type="ECO:0000256" key="1">
    <source>
        <dbReference type="ARBA" id="ARBA00022490"/>
    </source>
</evidence>
<dbReference type="PANTHER" id="PTHR10540:SF6">
    <property type="entry name" value="EUKARYOTIC TRANSLATION INITIATION FACTOR 3 SUBUNIT F"/>
    <property type="match status" value="1"/>
</dbReference>
<keyword evidence="1 5" id="KW-0963">Cytoplasm</keyword>
<dbReference type="GO" id="GO:0016282">
    <property type="term" value="C:eukaryotic 43S preinitiation complex"/>
    <property type="evidence" value="ECO:0007669"/>
    <property type="project" value="UniProtKB-UniRule"/>
</dbReference>
<evidence type="ECO:0000256" key="5">
    <source>
        <dbReference type="HAMAP-Rule" id="MF_03005"/>
    </source>
</evidence>
<sequence>MSIGKFIMSMPSRSDSVAAVTCLLEGVVLGCDATTTTGDCSSISTIESTCLCIMFLLAAIDMLPILAKNRPLLAHMSTKFHFFKCNTISIKFGVVLEERNKLIVCIYGYEENGDIPIYYGFMVNKRVGFRSWLGEIRSKPDGLDDFVDVTRCSSGLREHSNVTSCLFCFLLSRCGGPSERYSSPVASLVLTDSSQLTSDSFKKLPDQITYPYTEPDDLQKHLDFTLVTLTNLLTNSLKLLKVPPPNPLLDRRFGLRGHRVLWETLQSPWRLVLHCLEVLLTRHQHILQQVSEVTSPLVPEIVNFNYFKMALNILVKVHPVVLFQIVDAYERRNADAHRVIGTLLGSVEKGVVEVTNCFCVPHKEYEDQVEAELNYAMDLYDLNRRVNIQEAIVGWWATGNEVTSHSSVIHEYYARECSNPIHLTLDTTLQGARMGIKAYLNVPIGVPGGKSGCMFTPVNVEMICYEPEIVGVQLSQKTMGLSKKTVEPMMDLAQVAEASEKLTGLLDSVLLYVEEVLAGRTQPDNAVGRALLGMINSVPKMTPEEFENMFNSNVKDLLMVITLSQLTKTQLQLNEKLTLLTTL</sequence>
<comment type="function">
    <text evidence="5">Component of the eukaryotic translation initiation factor 3 (eIF-3) complex, which is involved in protein synthesis of a specialized repertoire of mRNAs and, together with other initiation factors, stimulates binding of mRNA and methionyl-tRNAi to the 40S ribosome. The eIF-3 complex specifically targets and initiates translation of a subset of mRNAs involved in cell proliferation.</text>
</comment>
<evidence type="ECO:0000313" key="7">
    <source>
        <dbReference type="EMBL" id="CAD7395704.1"/>
    </source>
</evidence>
<comment type="subunit">
    <text evidence="5">Component of the eukaryotic translation initiation factor 3 (eIF-3) complex.</text>
</comment>
<dbReference type="PANTHER" id="PTHR10540">
    <property type="entry name" value="EUKARYOTIC TRANSLATION INITIATION FACTOR 3 SUBUNIT F-RELATED"/>
    <property type="match status" value="1"/>
</dbReference>
<dbReference type="InterPro" id="IPR000555">
    <property type="entry name" value="JAMM/MPN+_dom"/>
</dbReference>
<name>A0A7R9CI03_TIMPO</name>
<dbReference type="GO" id="GO:0003743">
    <property type="term" value="F:translation initiation factor activity"/>
    <property type="evidence" value="ECO:0007669"/>
    <property type="project" value="UniProtKB-UniRule"/>
</dbReference>
<comment type="similarity">
    <text evidence="5">Belongs to the eIF-3 subunit F family.</text>
</comment>
<dbReference type="Gene3D" id="3.40.140.10">
    <property type="entry name" value="Cytidine Deaminase, domain 2"/>
    <property type="match status" value="1"/>
</dbReference>
<keyword evidence="3 5" id="KW-0648">Protein biosynthesis</keyword>
<dbReference type="HAMAP" id="MF_03005">
    <property type="entry name" value="eIF3f"/>
    <property type="match status" value="1"/>
</dbReference>
<proteinExistence type="inferred from homology"/>
<dbReference type="InterPro" id="IPR027531">
    <property type="entry name" value="eIF3f"/>
</dbReference>
<dbReference type="CDD" id="cd08064">
    <property type="entry name" value="MPN_eIF3f"/>
    <property type="match status" value="1"/>
</dbReference>
<gene>
    <name evidence="7" type="ORF">TPSB3V08_LOCUS290</name>
</gene>
<dbReference type="InterPro" id="IPR037518">
    <property type="entry name" value="MPN"/>
</dbReference>
<dbReference type="EMBL" id="OD000091">
    <property type="protein sequence ID" value="CAD7395704.1"/>
    <property type="molecule type" value="Genomic_DNA"/>
</dbReference>
<reference evidence="7" key="1">
    <citation type="submission" date="2020-11" db="EMBL/GenBank/DDBJ databases">
        <authorList>
            <person name="Tran Van P."/>
        </authorList>
    </citation>
    <scope>NUCLEOTIDE SEQUENCE</scope>
</reference>
<dbReference type="InterPro" id="IPR024969">
    <property type="entry name" value="EIF3F/CSN6-like_C"/>
</dbReference>
<dbReference type="GO" id="GO:0101005">
    <property type="term" value="F:deubiquitinase activity"/>
    <property type="evidence" value="ECO:0007669"/>
    <property type="project" value="UniProtKB-ARBA"/>
</dbReference>
<feature type="domain" description="MPN" evidence="6">
    <location>
        <begin position="315"/>
        <end position="445"/>
    </location>
</feature>
<protein>
    <recommendedName>
        <fullName evidence="5">Eukaryotic translation initiation factor 3 subunit F</fullName>
        <shortName evidence="5">eIF3f</shortName>
    </recommendedName>
    <alternativeName>
        <fullName evidence="5">Eukaryotic translation initiation factor 3 subunit 5</fullName>
    </alternativeName>
</protein>
<dbReference type="SMART" id="SM00232">
    <property type="entry name" value="JAB_MPN"/>
    <property type="match status" value="1"/>
</dbReference>
<dbReference type="GO" id="GO:0033290">
    <property type="term" value="C:eukaryotic 48S preinitiation complex"/>
    <property type="evidence" value="ECO:0007669"/>
    <property type="project" value="UniProtKB-UniRule"/>
</dbReference>
<comment type="function">
    <text evidence="4">Deubiquitinates activated NOTCH1, promoting its nuclear import, thereby acting as a positive regulator of Notch signaling.</text>
</comment>
<dbReference type="Pfam" id="PF01398">
    <property type="entry name" value="JAB"/>
    <property type="match status" value="1"/>
</dbReference>